<evidence type="ECO:0000256" key="12">
    <source>
        <dbReference type="ARBA" id="ARBA00049515"/>
    </source>
</evidence>
<dbReference type="GO" id="GO:0004829">
    <property type="term" value="F:threonine-tRNA ligase activity"/>
    <property type="evidence" value="ECO:0007669"/>
    <property type="project" value="UniProtKB-UniRule"/>
</dbReference>
<sequence length="665" mass="76475">MEKIKVIVGDKSGQFEKGTPIGEIFKKFNIKGAIGALVKPLEEIKREEPKEDLLKDSKATDSGIFDLHTPLEFSAEVKPIYKGSKEGLEIMRHTLAHILAQALSELYGRTKVHLGIGPTTENGFFYDVEIEGVHLKEEDLPKIEEKMKEIVKRDLPIERIELSREEAKKLFKELGEKYKLQIIDRIPEGEKITVYKQGDFVDLCRGPHLPSTGKAGEFKLSHIAGAYWLGRSDQPMLQRIYGVAFWTKKDLKNYLNFLKEVKKRDHRKLGRELEFFTIDNNIGAGLILWLPRGALYRKLLEDFLREEHYKRGYRFVYTPHVGKSVLWETSGHLEFYKENMFPPMEMDNETYFVKPMNCPFHIAIYKSKVRSYREFPLRFFELGTVYRYELSGVLHGLLRVRGFTQDDAHIICTEEQVESEIKEALKFALDILKVFGFNEYKVYISTRPEKSVGDDHRWEVATNALIKAVTDLGLDYDVDEGGGAFYGPKIDIKVKDAIGRFWQLSTIQFDFNLPERFDMTYIGADNKPHRPYMIHRAVLGSIERFTGVLLEHTAGLLPLWISPTQVIVLPIADRHNGYAQKVAEKLKTAGFRVEIDLSEESLGAKIRKAELLKIPYMLIVGDKELENQTVAVRGKKEGKNLGTMKVEEFAEFLKEKIKEELKAVS</sequence>
<dbReference type="InterPro" id="IPR047246">
    <property type="entry name" value="ThrRS_anticodon"/>
</dbReference>
<dbReference type="FunFam" id="3.30.54.20:FF:000002">
    <property type="entry name" value="Threonine--tRNA ligase"/>
    <property type="match status" value="1"/>
</dbReference>
<evidence type="ECO:0000256" key="3">
    <source>
        <dbReference type="ARBA" id="ARBA00022555"/>
    </source>
</evidence>
<name>A0A9D0YRY8_AQUAO</name>
<evidence type="ECO:0000256" key="10">
    <source>
        <dbReference type="ARBA" id="ARBA00022917"/>
    </source>
</evidence>
<evidence type="ECO:0000256" key="8">
    <source>
        <dbReference type="ARBA" id="ARBA00022840"/>
    </source>
</evidence>
<keyword evidence="4 13" id="KW-0436">Ligase</keyword>
<feature type="binding site" evidence="13">
    <location>
        <position position="358"/>
    </location>
    <ligand>
        <name>Zn(2+)</name>
        <dbReference type="ChEBI" id="CHEBI:29105"/>
        <note>catalytic</note>
    </ligand>
</feature>
<proteinExistence type="inferred from homology"/>
<dbReference type="FunFam" id="3.40.50.800:FF:000001">
    <property type="entry name" value="Threonine--tRNA ligase"/>
    <property type="match status" value="1"/>
</dbReference>
<dbReference type="InterPro" id="IPR036621">
    <property type="entry name" value="Anticodon-bd_dom_sf"/>
</dbReference>
<dbReference type="InterPro" id="IPR012947">
    <property type="entry name" value="tRNA_SAD"/>
</dbReference>
<reference evidence="15" key="1">
    <citation type="journal article" date="2020" name="ISME J.">
        <title>Gammaproteobacteria mediating utilization of methyl-, sulfur- and petroleum organic compounds in deep ocean hydrothermal plumes.</title>
        <authorList>
            <person name="Zhou Z."/>
            <person name="Liu Y."/>
            <person name="Pan J."/>
            <person name="Cron B.R."/>
            <person name="Toner B.M."/>
            <person name="Anantharaman K."/>
            <person name="Breier J.A."/>
            <person name="Dick G.J."/>
            <person name="Li M."/>
        </authorList>
    </citation>
    <scope>NUCLEOTIDE SEQUENCE</scope>
    <source>
        <strain evidence="15">SZUA-1501</strain>
    </source>
</reference>
<evidence type="ECO:0000256" key="11">
    <source>
        <dbReference type="ARBA" id="ARBA00023146"/>
    </source>
</evidence>
<keyword evidence="8 13" id="KW-0067">ATP-binding</keyword>
<dbReference type="CDD" id="cd00860">
    <property type="entry name" value="ThrRS_anticodon"/>
    <property type="match status" value="1"/>
</dbReference>
<dbReference type="Pfam" id="PF00587">
    <property type="entry name" value="tRNA-synt_2b"/>
    <property type="match status" value="1"/>
</dbReference>
<comment type="caution">
    <text evidence="13">Lacks conserved residue(s) required for the propagation of feature annotation.</text>
</comment>
<evidence type="ECO:0000313" key="15">
    <source>
        <dbReference type="EMBL" id="HIP98869.1"/>
    </source>
</evidence>
<dbReference type="InterPro" id="IPR002314">
    <property type="entry name" value="aa-tRNA-synt_IIb"/>
</dbReference>
<keyword evidence="6 13" id="KW-0547">Nucleotide-binding</keyword>
<dbReference type="EMBL" id="DQVE01000057">
    <property type="protein sequence ID" value="HIP98869.1"/>
    <property type="molecule type" value="Genomic_DNA"/>
</dbReference>
<keyword evidence="9 13" id="KW-0694">RNA-binding</keyword>
<keyword evidence="5 13" id="KW-0479">Metal-binding</keyword>
<dbReference type="InterPro" id="IPR045864">
    <property type="entry name" value="aa-tRNA-synth_II/BPL/LPL"/>
</dbReference>
<organism evidence="15 16">
    <name type="scientific">Aquifex aeolicus</name>
    <dbReference type="NCBI Taxonomy" id="63363"/>
    <lineage>
        <taxon>Bacteria</taxon>
        <taxon>Pseudomonadati</taxon>
        <taxon>Aquificota</taxon>
        <taxon>Aquificia</taxon>
        <taxon>Aquificales</taxon>
        <taxon>Aquificaceae</taxon>
        <taxon>Aquifex</taxon>
    </lineage>
</organism>
<evidence type="ECO:0000256" key="1">
    <source>
        <dbReference type="ARBA" id="ARBA00008226"/>
    </source>
</evidence>
<dbReference type="Gene3D" id="3.30.980.10">
    <property type="entry name" value="Threonyl-trna Synthetase, Chain A, domain 2"/>
    <property type="match status" value="1"/>
</dbReference>
<dbReference type="InterPro" id="IPR002320">
    <property type="entry name" value="Thr-tRNA-ligase_IIa"/>
</dbReference>
<evidence type="ECO:0000256" key="4">
    <source>
        <dbReference type="ARBA" id="ARBA00022598"/>
    </source>
</evidence>
<keyword evidence="11 13" id="KW-0030">Aminoacyl-tRNA synthetase</keyword>
<dbReference type="FunFam" id="3.30.930.10:FF:000002">
    <property type="entry name" value="Threonine--tRNA ligase"/>
    <property type="match status" value="1"/>
</dbReference>
<evidence type="ECO:0000256" key="9">
    <source>
        <dbReference type="ARBA" id="ARBA00022884"/>
    </source>
</evidence>
<dbReference type="CDD" id="cd00771">
    <property type="entry name" value="ThrRS_core"/>
    <property type="match status" value="1"/>
</dbReference>
<dbReference type="EC" id="6.1.1.3" evidence="13"/>
<dbReference type="Gene3D" id="3.40.50.800">
    <property type="entry name" value="Anticodon-binding domain"/>
    <property type="match status" value="1"/>
</dbReference>
<evidence type="ECO:0000256" key="6">
    <source>
        <dbReference type="ARBA" id="ARBA00022741"/>
    </source>
</evidence>
<dbReference type="SMART" id="SM00863">
    <property type="entry name" value="tRNA_SAD"/>
    <property type="match status" value="1"/>
</dbReference>
<comment type="catalytic activity">
    <reaction evidence="12 13">
        <text>tRNA(Thr) + L-threonine + ATP = L-threonyl-tRNA(Thr) + AMP + diphosphate + H(+)</text>
        <dbReference type="Rhea" id="RHEA:24624"/>
        <dbReference type="Rhea" id="RHEA-COMP:9670"/>
        <dbReference type="Rhea" id="RHEA-COMP:9704"/>
        <dbReference type="ChEBI" id="CHEBI:15378"/>
        <dbReference type="ChEBI" id="CHEBI:30616"/>
        <dbReference type="ChEBI" id="CHEBI:33019"/>
        <dbReference type="ChEBI" id="CHEBI:57926"/>
        <dbReference type="ChEBI" id="CHEBI:78442"/>
        <dbReference type="ChEBI" id="CHEBI:78534"/>
        <dbReference type="ChEBI" id="CHEBI:456215"/>
        <dbReference type="EC" id="6.1.1.3"/>
    </reaction>
</comment>
<dbReference type="Proteomes" id="UP000606463">
    <property type="component" value="Unassembled WGS sequence"/>
</dbReference>
<accession>A0A9D0YRY8</accession>
<feature type="binding site" evidence="13">
    <location>
        <position position="409"/>
    </location>
    <ligand>
        <name>Zn(2+)</name>
        <dbReference type="ChEBI" id="CHEBI:29105"/>
        <note>catalytic</note>
    </ligand>
</feature>
<dbReference type="Gene3D" id="3.30.930.10">
    <property type="entry name" value="Bira Bifunctional Protein, Domain 2"/>
    <property type="match status" value="1"/>
</dbReference>
<dbReference type="HAMAP" id="MF_00184">
    <property type="entry name" value="Thr_tRNA_synth"/>
    <property type="match status" value="1"/>
</dbReference>
<keyword evidence="2 13" id="KW-0963">Cytoplasm</keyword>
<dbReference type="Pfam" id="PF07973">
    <property type="entry name" value="tRNA_SAD"/>
    <property type="match status" value="1"/>
</dbReference>
<keyword evidence="3 13" id="KW-0820">tRNA-binding</keyword>
<dbReference type="GO" id="GO:0000049">
    <property type="term" value="F:tRNA binding"/>
    <property type="evidence" value="ECO:0007669"/>
    <property type="project" value="UniProtKB-KW"/>
</dbReference>
<dbReference type="PRINTS" id="PR01047">
    <property type="entry name" value="TRNASYNTHTHR"/>
</dbReference>
<dbReference type="GO" id="GO:0005737">
    <property type="term" value="C:cytoplasm"/>
    <property type="evidence" value="ECO:0007669"/>
    <property type="project" value="UniProtKB-SubCell"/>
</dbReference>
<dbReference type="FunFam" id="3.30.980.10:FF:000005">
    <property type="entry name" value="Threonyl-tRNA synthetase, mitochondrial"/>
    <property type="match status" value="1"/>
</dbReference>
<dbReference type="InterPro" id="IPR004154">
    <property type="entry name" value="Anticodon-bd"/>
</dbReference>
<comment type="similarity">
    <text evidence="1 13">Belongs to the class-II aminoacyl-tRNA synthetase family.</text>
</comment>
<dbReference type="AlphaFoldDB" id="A0A9D0YRY8"/>
<keyword evidence="7 13" id="KW-0862">Zinc</keyword>
<evidence type="ECO:0000256" key="5">
    <source>
        <dbReference type="ARBA" id="ARBA00022723"/>
    </source>
</evidence>
<gene>
    <name evidence="13 15" type="primary">thrS</name>
    <name evidence="15" type="ORF">EYH37_05890</name>
</gene>
<dbReference type="SUPFAM" id="SSF55186">
    <property type="entry name" value="ThrRS/AlaRS common domain"/>
    <property type="match status" value="1"/>
</dbReference>
<dbReference type="InterPro" id="IPR033728">
    <property type="entry name" value="ThrRS_core"/>
</dbReference>
<feature type="domain" description="Aminoacyl-transfer RNA synthetases class-II family profile" evidence="14">
    <location>
        <begin position="298"/>
        <end position="558"/>
    </location>
</feature>
<evidence type="ECO:0000256" key="7">
    <source>
        <dbReference type="ARBA" id="ARBA00022833"/>
    </source>
</evidence>
<dbReference type="SUPFAM" id="SSF55681">
    <property type="entry name" value="Class II aaRS and biotin synthetases"/>
    <property type="match status" value="1"/>
</dbReference>
<comment type="cofactor">
    <cofactor evidence="13">
        <name>Zn(2+)</name>
        <dbReference type="ChEBI" id="CHEBI:29105"/>
    </cofactor>
    <text evidence="13">Binds 1 zinc ion per subunit.</text>
</comment>
<comment type="subcellular location">
    <subcellularLocation>
        <location evidence="13">Cytoplasm</location>
    </subcellularLocation>
</comment>
<comment type="subunit">
    <text evidence="13">Homodimer.</text>
</comment>
<dbReference type="PANTHER" id="PTHR11451:SF44">
    <property type="entry name" value="THREONINE--TRNA LIGASE, CHLOROPLASTIC_MITOCHONDRIAL 2"/>
    <property type="match status" value="1"/>
</dbReference>
<dbReference type="GO" id="GO:0006435">
    <property type="term" value="P:threonyl-tRNA aminoacylation"/>
    <property type="evidence" value="ECO:0007669"/>
    <property type="project" value="UniProtKB-UniRule"/>
</dbReference>
<dbReference type="PANTHER" id="PTHR11451">
    <property type="entry name" value="THREONINE-TRNA LIGASE"/>
    <property type="match status" value="1"/>
</dbReference>
<dbReference type="NCBIfam" id="TIGR00418">
    <property type="entry name" value="thrS"/>
    <property type="match status" value="1"/>
</dbReference>
<feature type="binding site" evidence="13">
    <location>
        <position position="535"/>
    </location>
    <ligand>
        <name>Zn(2+)</name>
        <dbReference type="ChEBI" id="CHEBI:29105"/>
        <note>catalytic</note>
    </ligand>
</feature>
<evidence type="ECO:0000256" key="2">
    <source>
        <dbReference type="ARBA" id="ARBA00022490"/>
    </source>
</evidence>
<evidence type="ECO:0000256" key="13">
    <source>
        <dbReference type="HAMAP-Rule" id="MF_00184"/>
    </source>
</evidence>
<keyword evidence="10 13" id="KW-0648">Protein biosynthesis</keyword>
<dbReference type="PROSITE" id="PS50862">
    <property type="entry name" value="AA_TRNA_LIGASE_II"/>
    <property type="match status" value="1"/>
</dbReference>
<comment type="caution">
    <text evidence="15">The sequence shown here is derived from an EMBL/GenBank/DDBJ whole genome shotgun (WGS) entry which is preliminary data.</text>
</comment>
<evidence type="ECO:0000259" key="14">
    <source>
        <dbReference type="PROSITE" id="PS50862"/>
    </source>
</evidence>
<dbReference type="SUPFAM" id="SSF52954">
    <property type="entry name" value="Class II aaRS ABD-related"/>
    <property type="match status" value="1"/>
</dbReference>
<dbReference type="InterPro" id="IPR018163">
    <property type="entry name" value="Thr/Ala-tRNA-synth_IIc_edit"/>
</dbReference>
<dbReference type="GO" id="GO:0046872">
    <property type="term" value="F:metal ion binding"/>
    <property type="evidence" value="ECO:0007669"/>
    <property type="project" value="UniProtKB-KW"/>
</dbReference>
<evidence type="ECO:0000313" key="16">
    <source>
        <dbReference type="Proteomes" id="UP000606463"/>
    </source>
</evidence>
<dbReference type="Pfam" id="PF03129">
    <property type="entry name" value="HGTP_anticodon"/>
    <property type="match status" value="1"/>
</dbReference>
<dbReference type="Gene3D" id="3.30.54.20">
    <property type="match status" value="1"/>
</dbReference>
<dbReference type="GO" id="GO:0005524">
    <property type="term" value="F:ATP binding"/>
    <property type="evidence" value="ECO:0007669"/>
    <property type="project" value="UniProtKB-UniRule"/>
</dbReference>
<protein>
    <recommendedName>
        <fullName evidence="13">Threonine--tRNA ligase</fullName>
        <ecNumber evidence="13">6.1.1.3</ecNumber>
    </recommendedName>
    <alternativeName>
        <fullName evidence="13">Threonyl-tRNA synthetase</fullName>
        <shortName evidence="13">ThrRS</shortName>
    </alternativeName>
</protein>
<dbReference type="InterPro" id="IPR006195">
    <property type="entry name" value="aa-tRNA-synth_II"/>
</dbReference>